<proteinExistence type="predicted"/>
<dbReference type="EMBL" id="JYDO01000038">
    <property type="protein sequence ID" value="KRZ75434.1"/>
    <property type="molecule type" value="Genomic_DNA"/>
</dbReference>
<accession>A0A0V1MUT9</accession>
<dbReference type="Proteomes" id="UP000054843">
    <property type="component" value="Unassembled WGS sequence"/>
</dbReference>
<sequence>MNGYQCVGNFQCSWKIDRNCSCRIGQVKLVVQRRMTYPGDGSRPSINLFNVTMDTCRILGNFVIVDGLINNDVDAYGFTRPTRMDAYFRCSIRKSQVTNSAPSNYQIMEKRDDHRICARCEAEVFSAERRKKNEDEERGKFAK</sequence>
<name>A0A0V1MUT9_9BILA</name>
<reference evidence="1 2" key="1">
    <citation type="submission" date="2015-01" db="EMBL/GenBank/DDBJ databases">
        <title>Evolution of Trichinella species and genotypes.</title>
        <authorList>
            <person name="Korhonen P.K."/>
            <person name="Edoardo P."/>
            <person name="Giuseppe L.R."/>
            <person name="Gasser R.B."/>
        </authorList>
    </citation>
    <scope>NUCLEOTIDE SEQUENCE [LARGE SCALE GENOMIC DNA]</scope>
    <source>
        <strain evidence="1">ISS1980</strain>
    </source>
</reference>
<evidence type="ECO:0000313" key="1">
    <source>
        <dbReference type="EMBL" id="KRZ75434.1"/>
    </source>
</evidence>
<protein>
    <submittedName>
        <fullName evidence="1">Uncharacterized protein</fullName>
    </submittedName>
</protein>
<comment type="caution">
    <text evidence="1">The sequence shown here is derived from an EMBL/GenBank/DDBJ whole genome shotgun (WGS) entry which is preliminary data.</text>
</comment>
<dbReference type="AlphaFoldDB" id="A0A0V1MUT9"/>
<organism evidence="1 2">
    <name type="scientific">Trichinella papuae</name>
    <dbReference type="NCBI Taxonomy" id="268474"/>
    <lineage>
        <taxon>Eukaryota</taxon>
        <taxon>Metazoa</taxon>
        <taxon>Ecdysozoa</taxon>
        <taxon>Nematoda</taxon>
        <taxon>Enoplea</taxon>
        <taxon>Dorylaimia</taxon>
        <taxon>Trichinellida</taxon>
        <taxon>Trichinellidae</taxon>
        <taxon>Trichinella</taxon>
    </lineage>
</organism>
<gene>
    <name evidence="1" type="ORF">T10_3923</name>
</gene>
<keyword evidence="2" id="KW-1185">Reference proteome</keyword>
<evidence type="ECO:0000313" key="2">
    <source>
        <dbReference type="Proteomes" id="UP000054843"/>
    </source>
</evidence>